<evidence type="ECO:0000313" key="2">
    <source>
        <dbReference type="Proteomes" id="UP000516438"/>
    </source>
</evidence>
<keyword evidence="2" id="KW-1185">Reference proteome</keyword>
<dbReference type="EMBL" id="CP060203">
    <property type="protein sequence ID" value="QNS42720.1"/>
    <property type="molecule type" value="Genomic_DNA"/>
</dbReference>
<reference evidence="1 2" key="1">
    <citation type="submission" date="2020-07" db="EMBL/GenBank/DDBJ databases">
        <title>Complete genome and description of Chryseobacterium manosquense strain Marseille-Q2069 sp. nov.</title>
        <authorList>
            <person name="Boxberger M."/>
        </authorList>
    </citation>
    <scope>NUCLEOTIDE SEQUENCE [LARGE SCALE GENOMIC DNA]</scope>
    <source>
        <strain evidence="1 2">Marseille-Q2069</strain>
    </source>
</reference>
<dbReference type="RefSeq" id="WP_188322207.1">
    <property type="nucleotide sequence ID" value="NZ_CP060203.1"/>
</dbReference>
<dbReference type="AlphaFoldDB" id="A0A7H1E0G2"/>
<protein>
    <submittedName>
        <fullName evidence="1">Uncharacterized protein</fullName>
    </submittedName>
</protein>
<name>A0A7H1E0G2_9FLAO</name>
<sequence length="64" mass="7851">MLGQICHHFGWTLDYLLWEIDWRIVQRMMIDAPVYESDDEKKDKEIDLTEQTTDDIEEMLKKYK</sequence>
<proteinExistence type="predicted"/>
<gene>
    <name evidence="1" type="ORF">H0S70_07165</name>
</gene>
<organism evidence="1 2">
    <name type="scientific">Chryseobacterium manosquense</name>
    <dbReference type="NCBI Taxonomy" id="2754694"/>
    <lineage>
        <taxon>Bacteria</taxon>
        <taxon>Pseudomonadati</taxon>
        <taxon>Bacteroidota</taxon>
        <taxon>Flavobacteriia</taxon>
        <taxon>Flavobacteriales</taxon>
        <taxon>Weeksellaceae</taxon>
        <taxon>Chryseobacterium group</taxon>
        <taxon>Chryseobacterium</taxon>
    </lineage>
</organism>
<dbReference type="KEGG" id="cmaq:H0S70_07165"/>
<accession>A0A7H1E0G2</accession>
<evidence type="ECO:0000313" key="1">
    <source>
        <dbReference type="EMBL" id="QNS42720.1"/>
    </source>
</evidence>
<dbReference type="Proteomes" id="UP000516438">
    <property type="component" value="Chromosome"/>
</dbReference>